<dbReference type="AlphaFoldDB" id="A0A5C6B6F5"/>
<dbReference type="InterPro" id="IPR005145">
    <property type="entry name" value="Sua5_C"/>
</dbReference>
<evidence type="ECO:0000256" key="13">
    <source>
        <dbReference type="PIRNR" id="PIRNR004930"/>
    </source>
</evidence>
<feature type="binding site" evidence="14">
    <location>
        <position position="160"/>
    </location>
    <ligand>
        <name>L-threonine</name>
        <dbReference type="ChEBI" id="CHEBI:57926"/>
    </ligand>
</feature>
<organism evidence="16 17">
    <name type="scientific">Stieleria varia</name>
    <dbReference type="NCBI Taxonomy" id="2528005"/>
    <lineage>
        <taxon>Bacteria</taxon>
        <taxon>Pseudomonadati</taxon>
        <taxon>Planctomycetota</taxon>
        <taxon>Planctomycetia</taxon>
        <taxon>Pirellulales</taxon>
        <taxon>Pirellulaceae</taxon>
        <taxon>Stieleria</taxon>
    </lineage>
</organism>
<dbReference type="SUPFAM" id="SSF55821">
    <property type="entry name" value="YrdC/RibB"/>
    <property type="match status" value="1"/>
</dbReference>
<sequence length="306" mass="32606">MIRQGLLVGFPTETVYGLGANALDATAVAAVFALKERPKFDPLIVHIADPSDLSDLVKDIPAAAKTLIERFWPGPLSLVLVKQDCVPDIVTAGLPSVAVRCPGHLMARTLIREAGVPIAAPSANRFGMVSPTTAQHVREQFGDRLSMVLDDGPCRVGVESTVISFVESPNGMATLLRPGGVPLEEIEAVIGPIEKSTHQPSRPSSPGQLTSHYAPRTPLVIADQDTTYNDHQRRGLLCLKTPTNAASFSAIEVLSESGCLRTAAVNLFAAMRRLDAIGLDCIIAEPVPEVDLGLAIMDRLRRAAAK</sequence>
<keyword evidence="5 13" id="KW-0963">Cytoplasm</keyword>
<evidence type="ECO:0000256" key="2">
    <source>
        <dbReference type="ARBA" id="ARBA00007663"/>
    </source>
</evidence>
<dbReference type="GO" id="GO:0003725">
    <property type="term" value="F:double-stranded RNA binding"/>
    <property type="evidence" value="ECO:0007669"/>
    <property type="project" value="UniProtKB-UniRule"/>
</dbReference>
<evidence type="ECO:0000256" key="10">
    <source>
        <dbReference type="ARBA" id="ARBA00022840"/>
    </source>
</evidence>
<dbReference type="GO" id="GO:0061710">
    <property type="term" value="F:L-threonylcarbamoyladenylate synthase"/>
    <property type="evidence" value="ECO:0007669"/>
    <property type="project" value="UniProtKB-EC"/>
</dbReference>
<dbReference type="GO" id="GO:0005524">
    <property type="term" value="F:ATP binding"/>
    <property type="evidence" value="ECO:0007669"/>
    <property type="project" value="UniProtKB-UniRule"/>
</dbReference>
<dbReference type="EC" id="2.7.7.87" evidence="3 13"/>
<evidence type="ECO:0000256" key="14">
    <source>
        <dbReference type="PIRSR" id="PIRSR004930-1"/>
    </source>
</evidence>
<feature type="binding site" evidence="14">
    <location>
        <position position="177"/>
    </location>
    <ligand>
        <name>ATP</name>
        <dbReference type="ChEBI" id="CHEBI:30616"/>
    </ligand>
</feature>
<evidence type="ECO:0000256" key="3">
    <source>
        <dbReference type="ARBA" id="ARBA00012584"/>
    </source>
</evidence>
<comment type="similarity">
    <text evidence="2 13">Belongs to the SUA5 family.</text>
</comment>
<evidence type="ECO:0000313" key="17">
    <source>
        <dbReference type="Proteomes" id="UP000320176"/>
    </source>
</evidence>
<comment type="function">
    <text evidence="13">Required for the formation of a threonylcarbamoyl group on adenosine at position 37 (t(6)A37) in tRNAs that read codons beginning with adenine.</text>
</comment>
<feature type="binding site" evidence="14">
    <location>
        <position position="37"/>
    </location>
    <ligand>
        <name>ATP</name>
        <dbReference type="ChEBI" id="CHEBI:30616"/>
    </ligand>
</feature>
<comment type="caution">
    <text evidence="16">The sequence shown here is derived from an EMBL/GenBank/DDBJ whole genome shotgun (WGS) entry which is preliminary data.</text>
</comment>
<dbReference type="PIRSF" id="PIRSF004930">
    <property type="entry name" value="Tln_factor_SUA5"/>
    <property type="match status" value="1"/>
</dbReference>
<evidence type="ECO:0000256" key="4">
    <source>
        <dbReference type="ARBA" id="ARBA00015492"/>
    </source>
</evidence>
<keyword evidence="10 13" id="KW-0067">ATP-binding</keyword>
<dbReference type="GO" id="GO:0005737">
    <property type="term" value="C:cytoplasm"/>
    <property type="evidence" value="ECO:0007669"/>
    <property type="project" value="UniProtKB-SubCell"/>
</dbReference>
<dbReference type="Proteomes" id="UP000320176">
    <property type="component" value="Unassembled WGS sequence"/>
</dbReference>
<feature type="binding site" evidence="14">
    <location>
        <position position="213"/>
    </location>
    <ligand>
        <name>ATP</name>
        <dbReference type="ChEBI" id="CHEBI:30616"/>
    </ligand>
</feature>
<feature type="binding site" evidence="14">
    <location>
        <position position="14"/>
    </location>
    <ligand>
        <name>L-threonine</name>
        <dbReference type="ChEBI" id="CHEBI:57926"/>
    </ligand>
</feature>
<feature type="binding site" evidence="14">
    <location>
        <position position="120"/>
    </location>
    <ligand>
        <name>L-threonine</name>
        <dbReference type="ChEBI" id="CHEBI:57926"/>
    </ligand>
</feature>
<gene>
    <name evidence="16" type="primary">ywlC</name>
    <name evidence="16" type="ORF">Pla52n_01010</name>
</gene>
<dbReference type="InterPro" id="IPR006070">
    <property type="entry name" value="Sua5-like_dom"/>
</dbReference>
<dbReference type="NCBIfam" id="TIGR00057">
    <property type="entry name" value="L-threonylcarbamoyladenylate synthase"/>
    <property type="match status" value="1"/>
</dbReference>
<feature type="binding site" evidence="14">
    <location>
        <position position="122"/>
    </location>
    <ligand>
        <name>L-threonine</name>
        <dbReference type="ChEBI" id="CHEBI:57926"/>
    </ligand>
</feature>
<name>A0A5C6B6F5_9BACT</name>
<evidence type="ECO:0000256" key="9">
    <source>
        <dbReference type="ARBA" id="ARBA00022741"/>
    </source>
</evidence>
<keyword evidence="6 13" id="KW-0808">Transferase</keyword>
<dbReference type="PROSITE" id="PS51163">
    <property type="entry name" value="YRDC"/>
    <property type="match status" value="1"/>
</dbReference>
<dbReference type="InterPro" id="IPR010923">
    <property type="entry name" value="T(6)A37_SUA5"/>
</dbReference>
<dbReference type="EMBL" id="SJPN01000001">
    <property type="protein sequence ID" value="TWU07528.1"/>
    <property type="molecule type" value="Genomic_DNA"/>
</dbReference>
<feature type="binding site" evidence="14">
    <location>
        <position position="46"/>
    </location>
    <ligand>
        <name>L-threonine</name>
        <dbReference type="ChEBI" id="CHEBI:57926"/>
    </ligand>
</feature>
<evidence type="ECO:0000256" key="8">
    <source>
        <dbReference type="ARBA" id="ARBA00022695"/>
    </source>
</evidence>
<feature type="domain" description="YrdC-like" evidence="15">
    <location>
        <begin position="1"/>
        <end position="181"/>
    </location>
</feature>
<dbReference type="Pfam" id="PF03481">
    <property type="entry name" value="Sua5_C"/>
    <property type="match status" value="1"/>
</dbReference>
<keyword evidence="17" id="KW-1185">Reference proteome</keyword>
<dbReference type="PANTHER" id="PTHR17490">
    <property type="entry name" value="SUA5"/>
    <property type="match status" value="1"/>
</dbReference>
<evidence type="ECO:0000313" key="16">
    <source>
        <dbReference type="EMBL" id="TWU07528.1"/>
    </source>
</evidence>
<dbReference type="InterPro" id="IPR050156">
    <property type="entry name" value="TC-AMP_synthase_SUA5"/>
</dbReference>
<dbReference type="GO" id="GO:0000049">
    <property type="term" value="F:tRNA binding"/>
    <property type="evidence" value="ECO:0007669"/>
    <property type="project" value="TreeGrafter"/>
</dbReference>
<dbReference type="Pfam" id="PF01300">
    <property type="entry name" value="Sua5_yciO_yrdC"/>
    <property type="match status" value="1"/>
</dbReference>
<evidence type="ECO:0000256" key="12">
    <source>
        <dbReference type="ARBA" id="ARBA00048366"/>
    </source>
</evidence>
<evidence type="ECO:0000256" key="11">
    <source>
        <dbReference type="ARBA" id="ARBA00029774"/>
    </source>
</evidence>
<feature type="binding site" evidence="14">
    <location>
        <position position="130"/>
    </location>
    <ligand>
        <name>ATP</name>
        <dbReference type="ChEBI" id="CHEBI:30616"/>
    </ligand>
</feature>
<keyword evidence="7 13" id="KW-0819">tRNA processing</keyword>
<dbReference type="FunFam" id="3.90.870.10:FF:000009">
    <property type="entry name" value="Threonylcarbamoyl-AMP synthase, putative"/>
    <property type="match status" value="1"/>
</dbReference>
<dbReference type="GO" id="GO:0008033">
    <property type="term" value="P:tRNA processing"/>
    <property type="evidence" value="ECO:0007669"/>
    <property type="project" value="UniProtKB-KW"/>
</dbReference>
<evidence type="ECO:0000256" key="6">
    <source>
        <dbReference type="ARBA" id="ARBA00022679"/>
    </source>
</evidence>
<feature type="binding site" evidence="14">
    <location>
        <position position="100"/>
    </location>
    <ligand>
        <name>L-threonine</name>
        <dbReference type="ChEBI" id="CHEBI:57926"/>
    </ligand>
</feature>
<evidence type="ECO:0000259" key="15">
    <source>
        <dbReference type="PROSITE" id="PS51163"/>
    </source>
</evidence>
<keyword evidence="8 13" id="KW-0548">Nucleotidyltransferase</keyword>
<dbReference type="InterPro" id="IPR038385">
    <property type="entry name" value="Sua5/YwlC_C"/>
</dbReference>
<keyword evidence="9 13" id="KW-0547">Nucleotide-binding</keyword>
<proteinExistence type="inferred from homology"/>
<dbReference type="Gene3D" id="3.40.50.11030">
    <property type="entry name" value="Threonylcarbamoyl-AMP synthase, C-terminal domain"/>
    <property type="match status" value="1"/>
</dbReference>
<dbReference type="InterPro" id="IPR017945">
    <property type="entry name" value="DHBP_synth_RibB-like_a/b_dom"/>
</dbReference>
<protein>
    <recommendedName>
        <fullName evidence="4 13">Threonylcarbamoyl-AMP synthase</fullName>
        <shortName evidence="13">TC-AMP synthase</shortName>
        <ecNumber evidence="3 13">2.7.7.87</ecNumber>
    </recommendedName>
    <alternativeName>
        <fullName evidence="11 13">L-threonylcarbamoyladenylate synthase</fullName>
    </alternativeName>
</protein>
<dbReference type="Gene3D" id="3.90.870.10">
    <property type="entry name" value="DHBP synthase"/>
    <property type="match status" value="1"/>
</dbReference>
<accession>A0A5C6B6F5</accession>
<evidence type="ECO:0000256" key="7">
    <source>
        <dbReference type="ARBA" id="ARBA00022694"/>
    </source>
</evidence>
<dbReference type="PANTHER" id="PTHR17490:SF16">
    <property type="entry name" value="THREONYLCARBAMOYL-AMP SYNTHASE"/>
    <property type="match status" value="1"/>
</dbReference>
<dbReference type="GO" id="GO:0006450">
    <property type="term" value="P:regulation of translational fidelity"/>
    <property type="evidence" value="ECO:0007669"/>
    <property type="project" value="TreeGrafter"/>
</dbReference>
<reference evidence="16 17" key="1">
    <citation type="submission" date="2019-02" db="EMBL/GenBank/DDBJ databases">
        <title>Deep-cultivation of Planctomycetes and their phenomic and genomic characterization uncovers novel biology.</title>
        <authorList>
            <person name="Wiegand S."/>
            <person name="Jogler M."/>
            <person name="Boedeker C."/>
            <person name="Pinto D."/>
            <person name="Vollmers J."/>
            <person name="Rivas-Marin E."/>
            <person name="Kohn T."/>
            <person name="Peeters S.H."/>
            <person name="Heuer A."/>
            <person name="Rast P."/>
            <person name="Oberbeckmann S."/>
            <person name="Bunk B."/>
            <person name="Jeske O."/>
            <person name="Meyerdierks A."/>
            <person name="Storesund J.E."/>
            <person name="Kallscheuer N."/>
            <person name="Luecker S."/>
            <person name="Lage O.M."/>
            <person name="Pohl T."/>
            <person name="Merkel B.J."/>
            <person name="Hornburger P."/>
            <person name="Mueller R.-W."/>
            <person name="Bruemmer F."/>
            <person name="Labrenz M."/>
            <person name="Spormann A.M."/>
            <person name="Op Den Camp H."/>
            <person name="Overmann J."/>
            <person name="Amann R."/>
            <person name="Jetten M.S.M."/>
            <person name="Mascher T."/>
            <person name="Medema M.H."/>
            <person name="Devos D.P."/>
            <person name="Kaster A.-K."/>
            <person name="Ovreas L."/>
            <person name="Rohde M."/>
            <person name="Galperin M.Y."/>
            <person name="Jogler C."/>
        </authorList>
    </citation>
    <scope>NUCLEOTIDE SEQUENCE [LARGE SCALE GENOMIC DNA]</scope>
    <source>
        <strain evidence="16 17">Pla52n</strain>
    </source>
</reference>
<comment type="catalytic activity">
    <reaction evidence="12 13">
        <text>L-threonine + hydrogencarbonate + ATP = L-threonylcarbamoyladenylate + diphosphate + H2O</text>
        <dbReference type="Rhea" id="RHEA:36407"/>
        <dbReference type="ChEBI" id="CHEBI:15377"/>
        <dbReference type="ChEBI" id="CHEBI:17544"/>
        <dbReference type="ChEBI" id="CHEBI:30616"/>
        <dbReference type="ChEBI" id="CHEBI:33019"/>
        <dbReference type="ChEBI" id="CHEBI:57926"/>
        <dbReference type="ChEBI" id="CHEBI:73682"/>
        <dbReference type="EC" id="2.7.7.87"/>
    </reaction>
</comment>
<evidence type="ECO:0000256" key="5">
    <source>
        <dbReference type="ARBA" id="ARBA00022490"/>
    </source>
</evidence>
<comment type="subcellular location">
    <subcellularLocation>
        <location evidence="1 13">Cytoplasm</location>
    </subcellularLocation>
</comment>
<evidence type="ECO:0000256" key="1">
    <source>
        <dbReference type="ARBA" id="ARBA00004496"/>
    </source>
</evidence>